<gene>
    <name evidence="2" type="ORF">H6X83_12935</name>
</gene>
<dbReference type="Pfam" id="PF09860">
    <property type="entry name" value="DUF2087"/>
    <property type="match status" value="1"/>
</dbReference>
<dbReference type="Proteomes" id="UP000516046">
    <property type="component" value="Chromosome"/>
</dbReference>
<dbReference type="GO" id="GO:0003677">
    <property type="term" value="F:DNA binding"/>
    <property type="evidence" value="ECO:0007669"/>
    <property type="project" value="InterPro"/>
</dbReference>
<protein>
    <submittedName>
        <fullName evidence="2">DUF2087 domain-containing protein</fullName>
    </submittedName>
</protein>
<evidence type="ECO:0000259" key="1">
    <source>
        <dbReference type="SMART" id="SM00421"/>
    </source>
</evidence>
<dbReference type="RefSeq" id="WP_212506873.1">
    <property type="nucleotide sequence ID" value="NZ_CP060696.1"/>
</dbReference>
<evidence type="ECO:0000313" key="2">
    <source>
        <dbReference type="EMBL" id="QNO17810.1"/>
    </source>
</evidence>
<evidence type="ECO:0000313" key="3">
    <source>
        <dbReference type="Proteomes" id="UP000516046"/>
    </source>
</evidence>
<dbReference type="EMBL" id="CP060696">
    <property type="protein sequence ID" value="QNO17810.1"/>
    <property type="molecule type" value="Genomic_DNA"/>
</dbReference>
<organism evidence="2 3">
    <name type="scientific">Caproicibacterium amylolyticum</name>
    <dbReference type="NCBI Taxonomy" id="2766537"/>
    <lineage>
        <taxon>Bacteria</taxon>
        <taxon>Bacillati</taxon>
        <taxon>Bacillota</taxon>
        <taxon>Clostridia</taxon>
        <taxon>Eubacteriales</taxon>
        <taxon>Oscillospiraceae</taxon>
        <taxon>Caproicibacterium</taxon>
    </lineage>
</organism>
<dbReference type="SUPFAM" id="SSF46894">
    <property type="entry name" value="C-terminal effector domain of the bipartite response regulators"/>
    <property type="match status" value="1"/>
</dbReference>
<dbReference type="PRINTS" id="PR00038">
    <property type="entry name" value="HTHLUXR"/>
</dbReference>
<proteinExistence type="predicted"/>
<reference evidence="2 3" key="1">
    <citation type="submission" date="2020-08" db="EMBL/GenBank/DDBJ databases">
        <authorList>
            <person name="Ren C."/>
            <person name="Gu Y."/>
            <person name="Xu Y."/>
        </authorList>
    </citation>
    <scope>NUCLEOTIDE SEQUENCE [LARGE SCALE GENOMIC DNA]</scope>
    <source>
        <strain evidence="2 3">LBM18003</strain>
    </source>
</reference>
<name>A0A7G9WGJ8_9FIRM</name>
<dbReference type="InterPro" id="IPR000792">
    <property type="entry name" value="Tscrpt_reg_LuxR_C"/>
</dbReference>
<dbReference type="GO" id="GO:0006355">
    <property type="term" value="P:regulation of DNA-templated transcription"/>
    <property type="evidence" value="ECO:0007669"/>
    <property type="project" value="InterPro"/>
</dbReference>
<dbReference type="KEGG" id="caml:H6X83_12935"/>
<dbReference type="Gene3D" id="1.10.10.10">
    <property type="entry name" value="Winged helix-like DNA-binding domain superfamily/Winged helix DNA-binding domain"/>
    <property type="match status" value="1"/>
</dbReference>
<dbReference type="SMART" id="SM00421">
    <property type="entry name" value="HTH_LUXR"/>
    <property type="match status" value="1"/>
</dbReference>
<dbReference type="Pfam" id="PF00196">
    <property type="entry name" value="GerE"/>
    <property type="match status" value="1"/>
</dbReference>
<sequence>MCKIENAVLEDLINGFTRSTAGTLTCLSCGKTFEQGEVYPCSGHFFTAERALGLHLQENHPDRFSELLNSGSKYLSLTENQIKLLTLFHAGASDKEIANQLGISSSTVRHQRFMFRERAKAAKLYLAVWTMVEAKKNNQQADLLPVHKGATMVDERYSITEEEYQKILGNVFESLEPLKLKVFSSKEKKKIVILRKLAEQFQPGRKYTEKEVNEILGAVYDDYAMLRRYLIEYGYMERTKDCSSYWLK</sequence>
<dbReference type="InterPro" id="IPR018656">
    <property type="entry name" value="DUF2087"/>
</dbReference>
<keyword evidence="3" id="KW-1185">Reference proteome</keyword>
<dbReference type="AlphaFoldDB" id="A0A7G9WGJ8"/>
<dbReference type="InterPro" id="IPR016032">
    <property type="entry name" value="Sig_transdc_resp-reg_C-effctor"/>
</dbReference>
<accession>A0A7G9WGJ8</accession>
<feature type="domain" description="HTH luxR-type" evidence="1">
    <location>
        <begin position="74"/>
        <end position="131"/>
    </location>
</feature>
<dbReference type="InterPro" id="IPR036388">
    <property type="entry name" value="WH-like_DNA-bd_sf"/>
</dbReference>